<accession>A0A6L5YNE3</accession>
<dbReference type="Gene3D" id="1.10.260.40">
    <property type="entry name" value="lambda repressor-like DNA-binding domains"/>
    <property type="match status" value="1"/>
</dbReference>
<dbReference type="InterPro" id="IPR050807">
    <property type="entry name" value="TransReg_Diox_bact_type"/>
</dbReference>
<evidence type="ECO:0000256" key="2">
    <source>
        <dbReference type="ARBA" id="ARBA00023125"/>
    </source>
</evidence>
<dbReference type="SMART" id="SM00530">
    <property type="entry name" value="HTH_XRE"/>
    <property type="match status" value="1"/>
</dbReference>
<evidence type="ECO:0000313" key="5">
    <source>
        <dbReference type="EMBL" id="MST59217.1"/>
    </source>
</evidence>
<evidence type="ECO:0000256" key="3">
    <source>
        <dbReference type="ARBA" id="ARBA00023163"/>
    </source>
</evidence>
<dbReference type="CDD" id="cd00093">
    <property type="entry name" value="HTH_XRE"/>
    <property type="match status" value="1"/>
</dbReference>
<dbReference type="Proteomes" id="UP000476055">
    <property type="component" value="Unassembled WGS sequence"/>
</dbReference>
<comment type="caution">
    <text evidence="5">The sequence shown here is derived from an EMBL/GenBank/DDBJ whole genome shotgun (WGS) entry which is preliminary data.</text>
</comment>
<feature type="domain" description="HTH cro/C1-type" evidence="4">
    <location>
        <begin position="12"/>
        <end position="66"/>
    </location>
</feature>
<evidence type="ECO:0000259" key="4">
    <source>
        <dbReference type="PROSITE" id="PS50943"/>
    </source>
</evidence>
<dbReference type="Pfam" id="PF01381">
    <property type="entry name" value="HTH_3"/>
    <property type="match status" value="1"/>
</dbReference>
<reference evidence="5 6" key="1">
    <citation type="submission" date="2019-08" db="EMBL/GenBank/DDBJ databases">
        <title>In-depth cultivation of the pig gut microbiome towards novel bacterial diversity and tailored functional studies.</title>
        <authorList>
            <person name="Wylensek D."/>
            <person name="Hitch T.C.A."/>
            <person name="Clavel T."/>
        </authorList>
    </citation>
    <scope>NUCLEOTIDE SEQUENCE [LARGE SCALE GENOMIC DNA]</scope>
    <source>
        <strain evidence="5 6">WCA3-601-WT-6H</strain>
    </source>
</reference>
<organism evidence="5 6">
    <name type="scientific">Waltera intestinalis</name>
    <dbReference type="NCBI Taxonomy" id="2606635"/>
    <lineage>
        <taxon>Bacteria</taxon>
        <taxon>Bacillati</taxon>
        <taxon>Bacillota</taxon>
        <taxon>Clostridia</taxon>
        <taxon>Lachnospirales</taxon>
        <taxon>Lachnospiraceae</taxon>
        <taxon>Waltera</taxon>
    </lineage>
</organism>
<dbReference type="PROSITE" id="PS50943">
    <property type="entry name" value="HTH_CROC1"/>
    <property type="match status" value="1"/>
</dbReference>
<dbReference type="PANTHER" id="PTHR46797">
    <property type="entry name" value="HTH-TYPE TRANSCRIPTIONAL REGULATOR"/>
    <property type="match status" value="1"/>
</dbReference>
<dbReference type="SUPFAM" id="SSF47413">
    <property type="entry name" value="lambda repressor-like DNA-binding domains"/>
    <property type="match status" value="1"/>
</dbReference>
<dbReference type="GO" id="GO:0003677">
    <property type="term" value="F:DNA binding"/>
    <property type="evidence" value="ECO:0007669"/>
    <property type="project" value="UniProtKB-KW"/>
</dbReference>
<gene>
    <name evidence="5" type="ORF">FYJ59_13400</name>
</gene>
<dbReference type="GO" id="GO:0003700">
    <property type="term" value="F:DNA-binding transcription factor activity"/>
    <property type="evidence" value="ECO:0007669"/>
    <property type="project" value="TreeGrafter"/>
</dbReference>
<dbReference type="PANTHER" id="PTHR46797:SF23">
    <property type="entry name" value="HTH-TYPE TRANSCRIPTIONAL REGULATOR SUTR"/>
    <property type="match status" value="1"/>
</dbReference>
<evidence type="ECO:0000313" key="6">
    <source>
        <dbReference type="Proteomes" id="UP000476055"/>
    </source>
</evidence>
<protein>
    <submittedName>
        <fullName evidence="5">Helix-turn-helix transcriptional regulator</fullName>
    </submittedName>
</protein>
<sequence length="115" mass="13263">MQDIKKNLANAVREYRSEIGLSQEKLAEILNLDQRTILNIEAGRGNPKFEVLYPLITYLKIPSDRIFYPDKENQSPSLQKLLATLNDCTEQEANDLLPMVRYMLDLLRKQGNPTL</sequence>
<dbReference type="GO" id="GO:0005829">
    <property type="term" value="C:cytosol"/>
    <property type="evidence" value="ECO:0007669"/>
    <property type="project" value="TreeGrafter"/>
</dbReference>
<keyword evidence="1" id="KW-0805">Transcription regulation</keyword>
<proteinExistence type="predicted"/>
<keyword evidence="2" id="KW-0238">DNA-binding</keyword>
<dbReference type="AlphaFoldDB" id="A0A6L5YNE3"/>
<evidence type="ECO:0000256" key="1">
    <source>
        <dbReference type="ARBA" id="ARBA00023015"/>
    </source>
</evidence>
<dbReference type="EMBL" id="VUMU01000023">
    <property type="protein sequence ID" value="MST59217.1"/>
    <property type="molecule type" value="Genomic_DNA"/>
</dbReference>
<keyword evidence="6" id="KW-1185">Reference proteome</keyword>
<dbReference type="InterPro" id="IPR010982">
    <property type="entry name" value="Lambda_DNA-bd_dom_sf"/>
</dbReference>
<keyword evidence="3" id="KW-0804">Transcription</keyword>
<name>A0A6L5YNE3_9FIRM</name>
<dbReference type="InterPro" id="IPR001387">
    <property type="entry name" value="Cro/C1-type_HTH"/>
</dbReference>
<dbReference type="RefSeq" id="WP_154498768.1">
    <property type="nucleotide sequence ID" value="NZ_VUMU01000023.1"/>
</dbReference>